<feature type="compositionally biased region" description="Basic residues" evidence="1">
    <location>
        <begin position="53"/>
        <end position="62"/>
    </location>
</feature>
<dbReference type="AlphaFoldDB" id="A0A6J4Q8G0"/>
<reference evidence="2" key="1">
    <citation type="submission" date="2020-02" db="EMBL/GenBank/DDBJ databases">
        <authorList>
            <person name="Meier V. D."/>
        </authorList>
    </citation>
    <scope>NUCLEOTIDE SEQUENCE</scope>
    <source>
        <strain evidence="2">AVDCRST_MAG51</strain>
    </source>
</reference>
<feature type="compositionally biased region" description="Basic residues" evidence="1">
    <location>
        <begin position="125"/>
        <end position="138"/>
    </location>
</feature>
<protein>
    <submittedName>
        <fullName evidence="2">Phospholipase/lecithinase/hemolysin</fullName>
    </submittedName>
</protein>
<feature type="non-terminal residue" evidence="2">
    <location>
        <position position="316"/>
    </location>
</feature>
<evidence type="ECO:0000313" key="2">
    <source>
        <dbReference type="EMBL" id="CAA9430820.1"/>
    </source>
</evidence>
<feature type="compositionally biased region" description="Basic and acidic residues" evidence="1">
    <location>
        <begin position="105"/>
        <end position="116"/>
    </location>
</feature>
<feature type="non-terminal residue" evidence="2">
    <location>
        <position position="1"/>
    </location>
</feature>
<accession>A0A6J4Q8G0</accession>
<proteinExistence type="predicted"/>
<evidence type="ECO:0000256" key="1">
    <source>
        <dbReference type="SAM" id="MobiDB-lite"/>
    </source>
</evidence>
<gene>
    <name evidence="2" type="ORF">AVDCRST_MAG51-2617</name>
</gene>
<dbReference type="EMBL" id="CADCUX010000559">
    <property type="protein sequence ID" value="CAA9430820.1"/>
    <property type="molecule type" value="Genomic_DNA"/>
</dbReference>
<feature type="region of interest" description="Disordered" evidence="1">
    <location>
        <begin position="257"/>
        <end position="277"/>
    </location>
</feature>
<feature type="region of interest" description="Disordered" evidence="1">
    <location>
        <begin position="44"/>
        <end position="165"/>
    </location>
</feature>
<feature type="compositionally biased region" description="Basic residues" evidence="1">
    <location>
        <begin position="86"/>
        <end position="97"/>
    </location>
</feature>
<name>A0A6J4Q8G0_9BURK</name>
<feature type="compositionally biased region" description="Basic residues" evidence="1">
    <location>
        <begin position="152"/>
        <end position="165"/>
    </location>
</feature>
<organism evidence="2">
    <name type="scientific">uncultured Ramlibacter sp</name>
    <dbReference type="NCBI Taxonomy" id="260755"/>
    <lineage>
        <taxon>Bacteria</taxon>
        <taxon>Pseudomonadati</taxon>
        <taxon>Pseudomonadota</taxon>
        <taxon>Betaproteobacteria</taxon>
        <taxon>Burkholderiales</taxon>
        <taxon>Comamonadaceae</taxon>
        <taxon>Ramlibacter</taxon>
        <taxon>environmental samples</taxon>
    </lineage>
</organism>
<sequence>AFPAVAPCDAHGRLCCFARPRRVRRWRCRVAVPAFADGRVRRRLCRPGPARRGPLHHQRRRREQLEPAAGGALRPLDRSDGQRGHLLCHRKRPRHGQARCSGQRCHADDQRADHHLPRLSGTGRGRPRGGQRRHRRRGGGSCKGGVGPAVRRAGHGGRPAGRHGAGRAGATFGECWCEARAGGGHLQPGPLTLGGGHRAADAADGHHQRLQRSTEDLHRQPGCQRALCRCGAVLQPGHGGAVGLWPQRREQRRLQLEGRGSRHRHRRGPGELQPVHQCHPATQCGRHAVRRPGLLHAGTERALRRLCVRPPARPLL</sequence>